<dbReference type="SMART" id="SM00849">
    <property type="entry name" value="Lactamase_B"/>
    <property type="match status" value="1"/>
</dbReference>
<dbReference type="EMBL" id="CP003130">
    <property type="protein sequence ID" value="AEU34841.1"/>
    <property type="molecule type" value="Genomic_DNA"/>
</dbReference>
<name>G8NPC1_GRAMM</name>
<feature type="signal peptide" evidence="1">
    <location>
        <begin position="1"/>
        <end position="22"/>
    </location>
</feature>
<dbReference type="NCBIfam" id="NF012229">
    <property type="entry name" value="bla_class_B_core"/>
    <property type="match status" value="1"/>
</dbReference>
<dbReference type="eggNOG" id="COG0491">
    <property type="taxonomic scope" value="Bacteria"/>
</dbReference>
<dbReference type="InterPro" id="IPR001279">
    <property type="entry name" value="Metallo-B-lactamas"/>
</dbReference>
<dbReference type="OrthoDB" id="9802248at2"/>
<dbReference type="RefSeq" id="WP_014263725.1">
    <property type="nucleotide sequence ID" value="NC_016631.1"/>
</dbReference>
<dbReference type="InterPro" id="IPR050855">
    <property type="entry name" value="NDM-1-like"/>
</dbReference>
<feature type="chain" id="PRO_5003511861" evidence="1">
    <location>
        <begin position="23"/>
        <end position="297"/>
    </location>
</feature>
<dbReference type="KEGG" id="gma:AciX8_0490"/>
<evidence type="ECO:0000313" key="4">
    <source>
        <dbReference type="Proteomes" id="UP000007113"/>
    </source>
</evidence>
<dbReference type="SUPFAM" id="SSF56281">
    <property type="entry name" value="Metallo-hydrolase/oxidoreductase"/>
    <property type="match status" value="1"/>
</dbReference>
<dbReference type="AlphaFoldDB" id="G8NPC1"/>
<reference evidence="3 4" key="1">
    <citation type="submission" date="2011-11" db="EMBL/GenBank/DDBJ databases">
        <title>Complete sequence of Granulicella mallensis MP5ACTX8.</title>
        <authorList>
            <consortium name="US DOE Joint Genome Institute"/>
            <person name="Lucas S."/>
            <person name="Copeland A."/>
            <person name="Lapidus A."/>
            <person name="Cheng J.-F."/>
            <person name="Goodwin L."/>
            <person name="Pitluck S."/>
            <person name="Peters L."/>
            <person name="Lu M."/>
            <person name="Detter J.C."/>
            <person name="Han C."/>
            <person name="Tapia R."/>
            <person name="Land M."/>
            <person name="Hauser L."/>
            <person name="Kyrpides N."/>
            <person name="Ivanova N."/>
            <person name="Mikhailova N."/>
            <person name="Pagani I."/>
            <person name="Rawat S."/>
            <person name="Mannisto M."/>
            <person name="Haggblom M."/>
            <person name="Woyke T."/>
        </authorList>
    </citation>
    <scope>NUCLEOTIDE SEQUENCE [LARGE SCALE GENOMIC DNA]</scope>
    <source>
        <strain evidence="4">ATCC BAA-1857 / DSM 23137 / MP5ACTX8</strain>
    </source>
</reference>
<dbReference type="InterPro" id="IPR036866">
    <property type="entry name" value="RibonucZ/Hydroxyglut_hydro"/>
</dbReference>
<proteinExistence type="predicted"/>
<keyword evidence="1" id="KW-0732">Signal</keyword>
<sequence precursor="true">MSPCRKLLCLVVILFSFGGLHAQMNPDWTTPVSPFRIADNLYYVGSRDLASYLVTTPAGNILINANLPSSPPQIRASVEQLGFRWKDTKILLNGQAHFDHMGGSAQILRETHAKNMVMEGDADVVRSGGRTDFAAGTPGILQYAPARVDRVLHDGDTLSLGGVILTAHKTGGHTRGCTTWAFRVHIPSDPPGKLRDVVIIGGFTVLSQYRLTAIAPQPGYYPGIAQDYAHTFATLRALPCDLFLADHGSHFGLLEKLARLPKEGATVWLDPEGYKRAVAEHQKDFEDELEKQRRGGL</sequence>
<dbReference type="Gene3D" id="3.60.15.10">
    <property type="entry name" value="Ribonuclease Z/Hydroxyacylglutathione hydrolase-like"/>
    <property type="match status" value="1"/>
</dbReference>
<dbReference type="CDD" id="cd16307">
    <property type="entry name" value="FEZ-1-like_MBL-B3"/>
    <property type="match status" value="1"/>
</dbReference>
<protein>
    <submittedName>
        <fullName evidence="3">Beta-lactamase domain protein</fullName>
    </submittedName>
</protein>
<dbReference type="STRING" id="682795.AciX8_0490"/>
<evidence type="ECO:0000259" key="2">
    <source>
        <dbReference type="SMART" id="SM00849"/>
    </source>
</evidence>
<organism evidence="3 4">
    <name type="scientific">Granulicella mallensis (strain ATCC BAA-1857 / DSM 23137 / MP5ACTX8)</name>
    <dbReference type="NCBI Taxonomy" id="682795"/>
    <lineage>
        <taxon>Bacteria</taxon>
        <taxon>Pseudomonadati</taxon>
        <taxon>Acidobacteriota</taxon>
        <taxon>Terriglobia</taxon>
        <taxon>Terriglobales</taxon>
        <taxon>Acidobacteriaceae</taxon>
        <taxon>Granulicella</taxon>
    </lineage>
</organism>
<evidence type="ECO:0000256" key="1">
    <source>
        <dbReference type="SAM" id="SignalP"/>
    </source>
</evidence>
<dbReference type="PANTHER" id="PTHR42951">
    <property type="entry name" value="METALLO-BETA-LACTAMASE DOMAIN-CONTAINING"/>
    <property type="match status" value="1"/>
</dbReference>
<dbReference type="NCBIfam" id="NF033105">
    <property type="entry name" value="bla_subclass_B3"/>
    <property type="match status" value="1"/>
</dbReference>
<accession>G8NPC1</accession>
<feature type="domain" description="Metallo-beta-lactamase" evidence="2">
    <location>
        <begin position="48"/>
        <end position="247"/>
    </location>
</feature>
<dbReference type="Pfam" id="PF00753">
    <property type="entry name" value="Lactamase_B"/>
    <property type="match status" value="1"/>
</dbReference>
<dbReference type="HOGENOM" id="CLU_066441_1_0_0"/>
<evidence type="ECO:0000313" key="3">
    <source>
        <dbReference type="EMBL" id="AEU34841.1"/>
    </source>
</evidence>
<gene>
    <name evidence="3" type="ordered locus">AciX8_0490</name>
</gene>
<dbReference type="PANTHER" id="PTHR42951:SF17">
    <property type="entry name" value="METALLO-BETA-LACTAMASE DOMAIN-CONTAINING PROTEIN"/>
    <property type="match status" value="1"/>
</dbReference>
<keyword evidence="4" id="KW-1185">Reference proteome</keyword>
<dbReference type="Proteomes" id="UP000007113">
    <property type="component" value="Chromosome"/>
</dbReference>